<dbReference type="AlphaFoldDB" id="A0A381SBN3"/>
<protein>
    <submittedName>
        <fullName evidence="1">Uncharacterized protein</fullName>
    </submittedName>
</protein>
<evidence type="ECO:0000313" key="1">
    <source>
        <dbReference type="EMBL" id="SUZ98553.1"/>
    </source>
</evidence>
<gene>
    <name evidence="1" type="ORF">METZ01_LOCUS51407</name>
</gene>
<sequence length="109" mass="12092">MPFTSYEDAAVSYLPTTLQRPRAAEQLSVSRPLLISTSCLADPQWPRVHFMAVKFCDSLVRTNLHSTNPNPRDLPVSRSVIMRAELTDPNVANSSRNASSLALHGRVPF</sequence>
<name>A0A381SBN3_9ZZZZ</name>
<proteinExistence type="predicted"/>
<dbReference type="EMBL" id="UINC01002615">
    <property type="protein sequence ID" value="SUZ98553.1"/>
    <property type="molecule type" value="Genomic_DNA"/>
</dbReference>
<reference evidence="1" key="1">
    <citation type="submission" date="2018-05" db="EMBL/GenBank/DDBJ databases">
        <authorList>
            <person name="Lanie J.A."/>
            <person name="Ng W.-L."/>
            <person name="Kazmierczak K.M."/>
            <person name="Andrzejewski T.M."/>
            <person name="Davidsen T.M."/>
            <person name="Wayne K.J."/>
            <person name="Tettelin H."/>
            <person name="Glass J.I."/>
            <person name="Rusch D."/>
            <person name="Podicherti R."/>
            <person name="Tsui H.-C.T."/>
            <person name="Winkler M.E."/>
        </authorList>
    </citation>
    <scope>NUCLEOTIDE SEQUENCE</scope>
</reference>
<accession>A0A381SBN3</accession>
<organism evidence="1">
    <name type="scientific">marine metagenome</name>
    <dbReference type="NCBI Taxonomy" id="408172"/>
    <lineage>
        <taxon>unclassified sequences</taxon>
        <taxon>metagenomes</taxon>
        <taxon>ecological metagenomes</taxon>
    </lineage>
</organism>